<name>A0A392SAR9_9FABA</name>
<comment type="caution">
    <text evidence="2">The sequence shown here is derived from an EMBL/GenBank/DDBJ whole genome shotgun (WGS) entry which is preliminary data.</text>
</comment>
<keyword evidence="3" id="KW-1185">Reference proteome</keyword>
<dbReference type="Proteomes" id="UP000265520">
    <property type="component" value="Unassembled WGS sequence"/>
</dbReference>
<feature type="compositionally biased region" description="Basic and acidic residues" evidence="1">
    <location>
        <begin position="16"/>
        <end position="35"/>
    </location>
</feature>
<dbReference type="AlphaFoldDB" id="A0A392SAR9"/>
<sequence>MVGSDGGDGDDSVLGSKRDEGSLEGDGDRVFCTEV</sequence>
<proteinExistence type="predicted"/>
<evidence type="ECO:0000313" key="2">
    <source>
        <dbReference type="EMBL" id="MCI45562.1"/>
    </source>
</evidence>
<evidence type="ECO:0000256" key="1">
    <source>
        <dbReference type="SAM" id="MobiDB-lite"/>
    </source>
</evidence>
<evidence type="ECO:0000313" key="3">
    <source>
        <dbReference type="Proteomes" id="UP000265520"/>
    </source>
</evidence>
<organism evidence="2 3">
    <name type="scientific">Trifolium medium</name>
    <dbReference type="NCBI Taxonomy" id="97028"/>
    <lineage>
        <taxon>Eukaryota</taxon>
        <taxon>Viridiplantae</taxon>
        <taxon>Streptophyta</taxon>
        <taxon>Embryophyta</taxon>
        <taxon>Tracheophyta</taxon>
        <taxon>Spermatophyta</taxon>
        <taxon>Magnoliopsida</taxon>
        <taxon>eudicotyledons</taxon>
        <taxon>Gunneridae</taxon>
        <taxon>Pentapetalae</taxon>
        <taxon>rosids</taxon>
        <taxon>fabids</taxon>
        <taxon>Fabales</taxon>
        <taxon>Fabaceae</taxon>
        <taxon>Papilionoideae</taxon>
        <taxon>50 kb inversion clade</taxon>
        <taxon>NPAAA clade</taxon>
        <taxon>Hologalegina</taxon>
        <taxon>IRL clade</taxon>
        <taxon>Trifolieae</taxon>
        <taxon>Trifolium</taxon>
    </lineage>
</organism>
<accession>A0A392SAR9</accession>
<dbReference type="EMBL" id="LXQA010345780">
    <property type="protein sequence ID" value="MCI45562.1"/>
    <property type="molecule type" value="Genomic_DNA"/>
</dbReference>
<protein>
    <submittedName>
        <fullName evidence="2">Uncharacterized protein</fullName>
    </submittedName>
</protein>
<feature type="non-terminal residue" evidence="2">
    <location>
        <position position="35"/>
    </location>
</feature>
<feature type="region of interest" description="Disordered" evidence="1">
    <location>
        <begin position="1"/>
        <end position="35"/>
    </location>
</feature>
<reference evidence="2 3" key="1">
    <citation type="journal article" date="2018" name="Front. Plant Sci.">
        <title>Red Clover (Trifolium pratense) and Zigzag Clover (T. medium) - A Picture of Genomic Similarities and Differences.</title>
        <authorList>
            <person name="Dluhosova J."/>
            <person name="Istvanek J."/>
            <person name="Nedelnik J."/>
            <person name="Repkova J."/>
        </authorList>
    </citation>
    <scope>NUCLEOTIDE SEQUENCE [LARGE SCALE GENOMIC DNA]</scope>
    <source>
        <strain evidence="3">cv. 10/8</strain>
        <tissue evidence="2">Leaf</tissue>
    </source>
</reference>